<organism evidence="5 6">
    <name type="scientific">Flavipsychrobacter stenotrophus</name>
    <dbReference type="NCBI Taxonomy" id="2077091"/>
    <lineage>
        <taxon>Bacteria</taxon>
        <taxon>Pseudomonadati</taxon>
        <taxon>Bacteroidota</taxon>
        <taxon>Chitinophagia</taxon>
        <taxon>Chitinophagales</taxon>
        <taxon>Chitinophagaceae</taxon>
        <taxon>Flavipsychrobacter</taxon>
    </lineage>
</organism>
<dbReference type="PANTHER" id="PTHR35092">
    <property type="entry name" value="CHLORINASE MJ1651"/>
    <property type="match status" value="1"/>
</dbReference>
<dbReference type="PANTHER" id="PTHR35092:SF1">
    <property type="entry name" value="CHLORINASE MJ1651"/>
    <property type="match status" value="1"/>
</dbReference>
<evidence type="ECO:0000256" key="1">
    <source>
        <dbReference type="ARBA" id="ARBA00022691"/>
    </source>
</evidence>
<dbReference type="InterPro" id="IPR023227">
    <property type="entry name" value="SAM_OH_AdoTrfase_C_sf"/>
</dbReference>
<gene>
    <name evidence="5" type="ORF">CJD36_022035</name>
</gene>
<feature type="domain" description="S-adenosyl-l-methionine hydroxide adenosyltransferase N-terminal" evidence="3">
    <location>
        <begin position="4"/>
        <end position="113"/>
    </location>
</feature>
<comment type="similarity">
    <text evidence="2">Belongs to the SAM hydrolase / SAM-dependent halogenase family.</text>
</comment>
<accession>A0A2S7SQC6</accession>
<dbReference type="RefSeq" id="WP_105041376.1">
    <property type="nucleotide sequence ID" value="NZ_PPSL01000011.1"/>
</dbReference>
<evidence type="ECO:0008006" key="7">
    <source>
        <dbReference type="Google" id="ProtNLM"/>
    </source>
</evidence>
<dbReference type="InterPro" id="IPR023228">
    <property type="entry name" value="SAM_OH_AdoTrfase_N_sf"/>
</dbReference>
<protein>
    <recommendedName>
        <fullName evidence="7">SAM-dependent chlorinase/fluorinase</fullName>
    </recommendedName>
</protein>
<dbReference type="Pfam" id="PF20257">
    <property type="entry name" value="SAM_HAT_C"/>
    <property type="match status" value="1"/>
</dbReference>
<evidence type="ECO:0000313" key="5">
    <source>
        <dbReference type="EMBL" id="PQJ08827.1"/>
    </source>
</evidence>
<proteinExistence type="inferred from homology"/>
<dbReference type="EMBL" id="PPSL01000011">
    <property type="protein sequence ID" value="PQJ08827.1"/>
    <property type="molecule type" value="Genomic_DNA"/>
</dbReference>
<sequence>MGYITLFSDFGLQDASVAIAKGILMQHISLSTIIDINHEVQPFNMLQAAYLFGSAYKNFPKGTCHLLMFDIFSAQNPRLILSEYDGHYFLSPDNDLLPLSLKDNISQSWLCLELHRSHSFHSWLHRAGEIVAQLQSAAPAKLDLMGYELSSKTKPNPTGNEIMYDVIHIDQFENVTVNFTKEQYEQLGPGKSFSIRFTQVEEINEIRENYNDVREGYKLCRFNSNGYLEICLNHGKAASLFGLKLGGKNNNIKISFS</sequence>
<reference evidence="5 6" key="1">
    <citation type="submission" date="2018-01" db="EMBL/GenBank/DDBJ databases">
        <title>A novel member of the phylum Bacteroidetes isolated from glacier ice.</title>
        <authorList>
            <person name="Liu Q."/>
            <person name="Xin Y.-H."/>
        </authorList>
    </citation>
    <scope>NUCLEOTIDE SEQUENCE [LARGE SCALE GENOMIC DNA]</scope>
    <source>
        <strain evidence="5 6">RB1R16</strain>
    </source>
</reference>
<dbReference type="Gene3D" id="3.40.50.10790">
    <property type="entry name" value="S-adenosyl-l-methionine hydroxide adenosyltransferase, N-terminal"/>
    <property type="match status" value="1"/>
</dbReference>
<dbReference type="OrthoDB" id="9792195at2"/>
<keyword evidence="1" id="KW-0949">S-adenosyl-L-methionine</keyword>
<comment type="caution">
    <text evidence="5">The sequence shown here is derived from an EMBL/GenBank/DDBJ whole genome shotgun (WGS) entry which is preliminary data.</text>
</comment>
<dbReference type="InterPro" id="IPR046469">
    <property type="entry name" value="SAM_HAT_N"/>
</dbReference>
<evidence type="ECO:0000256" key="2">
    <source>
        <dbReference type="ARBA" id="ARBA00024035"/>
    </source>
</evidence>
<dbReference type="Gene3D" id="2.40.30.90">
    <property type="entry name" value="Bacterial fluorinating enzyme like"/>
    <property type="match status" value="1"/>
</dbReference>
<dbReference type="SUPFAM" id="SSF101852">
    <property type="entry name" value="Bacterial fluorinating enzyme, C-terminal domain"/>
    <property type="match status" value="1"/>
</dbReference>
<dbReference type="PIRSF" id="PIRSF006779">
    <property type="entry name" value="UCP006779"/>
    <property type="match status" value="1"/>
</dbReference>
<evidence type="ECO:0000259" key="4">
    <source>
        <dbReference type="Pfam" id="PF20257"/>
    </source>
</evidence>
<evidence type="ECO:0000259" key="3">
    <source>
        <dbReference type="Pfam" id="PF01887"/>
    </source>
</evidence>
<dbReference type="InterPro" id="IPR046470">
    <property type="entry name" value="SAM_HAT_C"/>
</dbReference>
<evidence type="ECO:0000313" key="6">
    <source>
        <dbReference type="Proteomes" id="UP000239872"/>
    </source>
</evidence>
<dbReference type="AlphaFoldDB" id="A0A2S7SQC6"/>
<keyword evidence="6" id="KW-1185">Reference proteome</keyword>
<name>A0A2S7SQC6_9BACT</name>
<dbReference type="Pfam" id="PF01887">
    <property type="entry name" value="SAM_HAT_N"/>
    <property type="match status" value="1"/>
</dbReference>
<dbReference type="InterPro" id="IPR002747">
    <property type="entry name" value="SAM_OH_AdoTrfase"/>
</dbReference>
<feature type="domain" description="S-adenosyl-l-methionine hydroxide adenosyltransferase C-terminal" evidence="4">
    <location>
        <begin position="166"/>
        <end position="246"/>
    </location>
</feature>
<dbReference type="Proteomes" id="UP000239872">
    <property type="component" value="Unassembled WGS sequence"/>
</dbReference>
<dbReference type="SUPFAM" id="SSF102522">
    <property type="entry name" value="Bacterial fluorinating enzyme, N-terminal domain"/>
    <property type="match status" value="1"/>
</dbReference>